<feature type="compositionally biased region" description="Low complexity" evidence="1">
    <location>
        <begin position="936"/>
        <end position="946"/>
    </location>
</feature>
<feature type="compositionally biased region" description="Polar residues" evidence="1">
    <location>
        <begin position="730"/>
        <end position="791"/>
    </location>
</feature>
<evidence type="ECO:0000256" key="2">
    <source>
        <dbReference type="SAM" id="SignalP"/>
    </source>
</evidence>
<sequence length="1021" mass="110333">MKWNCNGSSITTSISLTAGLLLLLLLQKPTVVQGRAAPPAEVDKPFLTEPCLAVVEEFDYEPNLDISNSQDDASGVASEDESLLYCETPGGYFYKVPTSDPSWVETMVQGGQLISGVTELELPPDTLVNEHLGTLEWKNNNDHDNNSTNTSSSSDTMVVMTPGLVDHGSTNERRTRRRRLAEVTGTKTVLTVRIIATDQQNTFDEATLRQEVFGTDNTNLKTQFDKCSFGQLTFVATDDRSGQTVSIVGGVVTVTVDHSTVEGDSVLRNAVTTKLKQEFGVSSPSDLADHVMYCMPSRAMVGIAYAYINSWLSVYKDVWGLYVSAQMHEIGHNLNLAHSTDLKFLSHDRARSEYDDKTGLMGYSYNDKEFPKMCFNPAKSWQLKWYANKQATYTPTCGEVTMKIGSIIDYDESQVTTVLLQISQTTESLDYYLSYNARALFNHETQEGGNKVVIDAQGGNGDSFSKSTLEARLEVGESFEMIDFNGVAGDTVVLRFLERGGFNSREATISIGWIPKESSICATDAPTNAPFPRMTMGPTRLPTRSPTRIPSAWPTRGPSASPTMRPTTFPTSRPSAQPTRMPSIKPTSRPSITASNSPTTKPSILASDTPTADPTMGPTTLSPTSRPTMEATEKPTRLPSEIPTPNPTFTPSTGPSVSPTSNPSIGPTFGPTFNPTILPTTKPTFNPSLIPTPIPSLSLSDNPSIHPSRVPSSIPTKSPTLLPTMVPSEDPTTNLTDMPTKMPTNNPTLAPTIMPSNSRSQSPTSEPTEDVSNVPTTIPTTSPTDAPTTKVTVPPSDNPTEDPTLKPTPMESDAPTKEPTPQPTILPSGIPTLQPTIAPSDNPTKDPTVTPTAMPSRQPTLLPTAAPSDFPTPFPTPRPSSSMPSREPTNSPSFLPSDNPTKDPTVTPTAMPSRQPTLLPTAAPSDFPTPFPTPRPTSSMPSREPTNSPSFLPTSKPSLNPSLGPTASPTLSPSINPTFKPSMIPTAQPQALVITNPDCRRWYWFMIVECKKNQGIRPQGI</sequence>
<organism evidence="4 5">
    <name type="scientific">Cylindrotheca closterium</name>
    <dbReference type="NCBI Taxonomy" id="2856"/>
    <lineage>
        <taxon>Eukaryota</taxon>
        <taxon>Sar</taxon>
        <taxon>Stramenopiles</taxon>
        <taxon>Ochrophyta</taxon>
        <taxon>Bacillariophyta</taxon>
        <taxon>Bacillariophyceae</taxon>
        <taxon>Bacillariophycidae</taxon>
        <taxon>Bacillariales</taxon>
        <taxon>Bacillariaceae</taxon>
        <taxon>Cylindrotheca</taxon>
    </lineage>
</organism>
<feature type="chain" id="PRO_5041898201" description="Peptidase M11 gametolysin domain-containing protein" evidence="2">
    <location>
        <begin position="35"/>
        <end position="1021"/>
    </location>
</feature>
<feature type="compositionally biased region" description="Polar residues" evidence="1">
    <location>
        <begin position="701"/>
        <end position="721"/>
    </location>
</feature>
<feature type="compositionally biased region" description="Polar residues" evidence="1">
    <location>
        <begin position="947"/>
        <end position="977"/>
    </location>
</feature>
<feature type="signal peptide" evidence="2">
    <location>
        <begin position="1"/>
        <end position="34"/>
    </location>
</feature>
<dbReference type="InterPro" id="IPR008752">
    <property type="entry name" value="Peptidase_M11"/>
</dbReference>
<dbReference type="SUPFAM" id="SSF55486">
    <property type="entry name" value="Metalloproteases ('zincins'), catalytic domain"/>
    <property type="match status" value="1"/>
</dbReference>
<feature type="region of interest" description="Disordered" evidence="1">
    <location>
        <begin position="700"/>
        <end position="977"/>
    </location>
</feature>
<name>A0AAD2FK95_9STRA</name>
<proteinExistence type="predicted"/>
<feature type="compositionally biased region" description="Polar residues" evidence="1">
    <location>
        <begin position="890"/>
        <end position="918"/>
    </location>
</feature>
<keyword evidence="2" id="KW-0732">Signal</keyword>
<dbReference type="PANTHER" id="PTHR36489">
    <property type="entry name" value="PROTEIN-COUPLED RECEPTOR GPR1, PUTATIVE-RELATED"/>
    <property type="match status" value="1"/>
</dbReference>
<dbReference type="Pfam" id="PF05548">
    <property type="entry name" value="Peptidase_M11"/>
    <property type="match status" value="1"/>
</dbReference>
<feature type="compositionally biased region" description="Low complexity" evidence="1">
    <location>
        <begin position="649"/>
        <end position="663"/>
    </location>
</feature>
<feature type="compositionally biased region" description="Polar residues" evidence="1">
    <location>
        <begin position="831"/>
        <end position="861"/>
    </location>
</feature>
<feature type="region of interest" description="Disordered" evidence="1">
    <location>
        <begin position="527"/>
        <end position="663"/>
    </location>
</feature>
<feature type="compositionally biased region" description="Low complexity" evidence="1">
    <location>
        <begin position="879"/>
        <end position="889"/>
    </location>
</feature>
<reference evidence="4" key="1">
    <citation type="submission" date="2023-08" db="EMBL/GenBank/DDBJ databases">
        <authorList>
            <person name="Audoor S."/>
            <person name="Bilcke G."/>
        </authorList>
    </citation>
    <scope>NUCLEOTIDE SEQUENCE</scope>
</reference>
<evidence type="ECO:0000256" key="1">
    <source>
        <dbReference type="SAM" id="MobiDB-lite"/>
    </source>
</evidence>
<comment type="caution">
    <text evidence="4">The sequence shown here is derived from an EMBL/GenBank/DDBJ whole genome shotgun (WGS) entry which is preliminary data.</text>
</comment>
<feature type="domain" description="Peptidase M11 gametolysin" evidence="3">
    <location>
        <begin position="205"/>
        <end position="387"/>
    </location>
</feature>
<protein>
    <recommendedName>
        <fullName evidence="3">Peptidase M11 gametolysin domain-containing protein</fullName>
    </recommendedName>
</protein>
<dbReference type="AlphaFoldDB" id="A0AAD2FK95"/>
<evidence type="ECO:0000259" key="3">
    <source>
        <dbReference type="Pfam" id="PF05548"/>
    </source>
</evidence>
<keyword evidence="5" id="KW-1185">Reference proteome</keyword>
<dbReference type="Proteomes" id="UP001295423">
    <property type="component" value="Unassembled WGS sequence"/>
</dbReference>
<gene>
    <name evidence="4" type="ORF">CYCCA115_LOCUS10145</name>
</gene>
<evidence type="ECO:0000313" key="4">
    <source>
        <dbReference type="EMBL" id="CAJ1946003.1"/>
    </source>
</evidence>
<dbReference type="EMBL" id="CAKOGP040001557">
    <property type="protein sequence ID" value="CAJ1946003.1"/>
    <property type="molecule type" value="Genomic_DNA"/>
</dbReference>
<evidence type="ECO:0000313" key="5">
    <source>
        <dbReference type="Proteomes" id="UP001295423"/>
    </source>
</evidence>
<accession>A0AAD2FK95</accession>
<dbReference type="PANTHER" id="PTHR36489:SF2">
    <property type="entry name" value="APPLE DOMAIN-CONTAINING PROTEIN"/>
    <property type="match status" value="1"/>
</dbReference>
<feature type="compositionally biased region" description="Polar residues" evidence="1">
    <location>
        <begin position="558"/>
        <end position="627"/>
    </location>
</feature>